<keyword evidence="1" id="KW-0732">Signal</keyword>
<evidence type="ECO:0008006" key="4">
    <source>
        <dbReference type="Google" id="ProtNLM"/>
    </source>
</evidence>
<protein>
    <recommendedName>
        <fullName evidence="4">NlpC/P60 domain-containing protein</fullName>
    </recommendedName>
</protein>
<feature type="signal peptide" evidence="1">
    <location>
        <begin position="1"/>
        <end position="28"/>
    </location>
</feature>
<sequence length="171" mass="18633">MGVTPMRVLAFLAALLVGMTTLVAPASAAPVSRSELINRAASWLTANNGGRVPYSQETNWTDGYRMDCSGYASMAAKLSTPGPNTVQLNTDTYTMRIEVSAMLPGDLMIDSIGDGNTRHVVIFHKWSNPGKSAYMAYEQRGGYGTSYRAMTYGLFGSDEYVPRRLKNISGW</sequence>
<dbReference type="EMBL" id="VOBR01000015">
    <property type="protein sequence ID" value="TWP49612.1"/>
    <property type="molecule type" value="Genomic_DNA"/>
</dbReference>
<evidence type="ECO:0000256" key="1">
    <source>
        <dbReference type="SAM" id="SignalP"/>
    </source>
</evidence>
<proteinExistence type="predicted"/>
<dbReference type="SUPFAM" id="SSF54001">
    <property type="entry name" value="Cysteine proteinases"/>
    <property type="match status" value="1"/>
</dbReference>
<comment type="caution">
    <text evidence="2">The sequence shown here is derived from an EMBL/GenBank/DDBJ whole genome shotgun (WGS) entry which is preliminary data.</text>
</comment>
<dbReference type="OrthoDB" id="9815928at2"/>
<feature type="chain" id="PRO_5022226049" description="NlpC/P60 domain-containing protein" evidence="1">
    <location>
        <begin position="29"/>
        <end position="171"/>
    </location>
</feature>
<accession>A0A563EQ47</accession>
<gene>
    <name evidence="2" type="ORF">FKR81_24095</name>
</gene>
<evidence type="ECO:0000313" key="2">
    <source>
        <dbReference type="EMBL" id="TWP49612.1"/>
    </source>
</evidence>
<reference evidence="2 3" key="1">
    <citation type="submission" date="2019-07" db="EMBL/GenBank/DDBJ databases">
        <title>Lentzea xizangensis sp. nov., isolated from Qinghai-Tibetan Plateau Soils.</title>
        <authorList>
            <person name="Huang J."/>
        </authorList>
    </citation>
    <scope>NUCLEOTIDE SEQUENCE [LARGE SCALE GENOMIC DNA]</scope>
    <source>
        <strain evidence="2 3">FXJ1.1311</strain>
    </source>
</reference>
<keyword evidence="3" id="KW-1185">Reference proteome</keyword>
<dbReference type="InterPro" id="IPR038765">
    <property type="entry name" value="Papain-like_cys_pep_sf"/>
</dbReference>
<dbReference type="Gene3D" id="3.90.1720.10">
    <property type="entry name" value="endopeptidase domain like (from Nostoc punctiforme)"/>
    <property type="match status" value="1"/>
</dbReference>
<evidence type="ECO:0000313" key="3">
    <source>
        <dbReference type="Proteomes" id="UP000316639"/>
    </source>
</evidence>
<dbReference type="AlphaFoldDB" id="A0A563EQ47"/>
<dbReference type="Proteomes" id="UP000316639">
    <property type="component" value="Unassembled WGS sequence"/>
</dbReference>
<name>A0A563EQ47_9PSEU</name>
<organism evidence="2 3">
    <name type="scientific">Lentzea tibetensis</name>
    <dbReference type="NCBI Taxonomy" id="2591470"/>
    <lineage>
        <taxon>Bacteria</taxon>
        <taxon>Bacillati</taxon>
        <taxon>Actinomycetota</taxon>
        <taxon>Actinomycetes</taxon>
        <taxon>Pseudonocardiales</taxon>
        <taxon>Pseudonocardiaceae</taxon>
        <taxon>Lentzea</taxon>
    </lineage>
</organism>